<comment type="caution">
    <text evidence="2">The sequence shown here is derived from an EMBL/GenBank/DDBJ whole genome shotgun (WGS) entry which is preliminary data.</text>
</comment>
<protein>
    <recommendedName>
        <fullName evidence="4">Transmembrane protein</fullName>
    </recommendedName>
</protein>
<dbReference type="RefSeq" id="WP_099551085.1">
    <property type="nucleotide sequence ID" value="NZ_JAKJQX010000015.1"/>
</dbReference>
<accession>A0AAJ2TK49</accession>
<evidence type="ECO:0000313" key="2">
    <source>
        <dbReference type="EMBL" id="MDZ5763793.1"/>
    </source>
</evidence>
<keyword evidence="1" id="KW-0812">Transmembrane</keyword>
<reference evidence="2" key="1">
    <citation type="submission" date="2023-12" db="EMBL/GenBank/DDBJ databases">
        <title>'Antibacterial potential of Stenotrophomonas maltophilia cystic fibrosis isolates' (manuscript under preparation).</title>
        <authorList>
            <person name="Crisan C.V."/>
            <person name="Pettis M."/>
            <person name="Goldberg J.B."/>
        </authorList>
    </citation>
    <scope>NUCLEOTIDE SEQUENCE</scope>
    <source>
        <strain evidence="2">CCV129</strain>
    </source>
</reference>
<organism evidence="2 3">
    <name type="scientific">Stenotrophomonas maltophilia</name>
    <name type="common">Pseudomonas maltophilia</name>
    <name type="synonym">Xanthomonas maltophilia</name>
    <dbReference type="NCBI Taxonomy" id="40324"/>
    <lineage>
        <taxon>Bacteria</taxon>
        <taxon>Pseudomonadati</taxon>
        <taxon>Pseudomonadota</taxon>
        <taxon>Gammaproteobacteria</taxon>
        <taxon>Lysobacterales</taxon>
        <taxon>Lysobacteraceae</taxon>
        <taxon>Stenotrophomonas</taxon>
        <taxon>Stenotrophomonas maltophilia group</taxon>
    </lineage>
</organism>
<feature type="transmembrane region" description="Helical" evidence="1">
    <location>
        <begin position="59"/>
        <end position="80"/>
    </location>
</feature>
<feature type="transmembrane region" description="Helical" evidence="1">
    <location>
        <begin position="36"/>
        <end position="53"/>
    </location>
</feature>
<keyword evidence="1" id="KW-1133">Transmembrane helix</keyword>
<name>A0AAJ2TK49_STEMA</name>
<dbReference type="EMBL" id="JAXRVB010000003">
    <property type="protein sequence ID" value="MDZ5763793.1"/>
    <property type="molecule type" value="Genomic_DNA"/>
</dbReference>
<proteinExistence type="predicted"/>
<gene>
    <name evidence="2" type="ORF">U4I38_04810</name>
</gene>
<dbReference type="Proteomes" id="UP001288387">
    <property type="component" value="Unassembled WGS sequence"/>
</dbReference>
<keyword evidence="1" id="KW-0472">Membrane</keyword>
<evidence type="ECO:0008006" key="4">
    <source>
        <dbReference type="Google" id="ProtNLM"/>
    </source>
</evidence>
<sequence>MQRSIICPHCHTVSNHGVRVCVGCQAEAHYGASKEAVMLVVVAAIICGALVGSRLQATAGWVTCGAVLVAGMWAISRLFCDRVVFKRVYRTR</sequence>
<dbReference type="AlphaFoldDB" id="A0AAJ2TK49"/>
<evidence type="ECO:0000256" key="1">
    <source>
        <dbReference type="SAM" id="Phobius"/>
    </source>
</evidence>
<evidence type="ECO:0000313" key="3">
    <source>
        <dbReference type="Proteomes" id="UP001288387"/>
    </source>
</evidence>